<protein>
    <submittedName>
        <fullName evidence="2">ABC transporter permease</fullName>
    </submittedName>
</protein>
<keyword evidence="3" id="KW-1185">Reference proteome</keyword>
<accession>A0A0V8JIQ0</accession>
<gene>
    <name evidence="2" type="ORF">AS180_15895</name>
</gene>
<feature type="transmembrane region" description="Helical" evidence="1">
    <location>
        <begin position="126"/>
        <end position="143"/>
    </location>
</feature>
<evidence type="ECO:0000313" key="2">
    <source>
        <dbReference type="EMBL" id="KSU86910.1"/>
    </source>
</evidence>
<keyword evidence="1" id="KW-0812">Transmembrane</keyword>
<sequence length="228" mass="26280">MIALIRYHYLTYLKSYRYIPPLALYLILLIITYTYTPNPVLDSFYNTSIYLFFIFSWITISFMHAENSKQERITRLHVRKKSVYFISKIISAVVLSIILSAVSILYPIVFDMFSSMPTAKEQVFGYLLHLVSCLTSMSVSLLFTRHMLRTGNLSWFGPVFVLVLTLAVAGVPYPYEGLQMVIYLLPPIAALIHFISEDIHVWIGFCWGLAYSAVVIGFYLSIVRNRDI</sequence>
<organism evidence="2 3">
    <name type="scientific">Priestia veravalensis</name>
    <dbReference type="NCBI Taxonomy" id="1414648"/>
    <lineage>
        <taxon>Bacteria</taxon>
        <taxon>Bacillati</taxon>
        <taxon>Bacillota</taxon>
        <taxon>Bacilli</taxon>
        <taxon>Bacillales</taxon>
        <taxon>Bacillaceae</taxon>
        <taxon>Priestia</taxon>
    </lineage>
</organism>
<proteinExistence type="predicted"/>
<keyword evidence="1" id="KW-0472">Membrane</keyword>
<feature type="transmembrane region" description="Helical" evidence="1">
    <location>
        <begin position="47"/>
        <end position="65"/>
    </location>
</feature>
<dbReference type="AlphaFoldDB" id="A0A0V8JIQ0"/>
<feature type="transmembrane region" description="Helical" evidence="1">
    <location>
        <begin position="155"/>
        <end position="175"/>
    </location>
</feature>
<evidence type="ECO:0000313" key="3">
    <source>
        <dbReference type="Proteomes" id="UP000053681"/>
    </source>
</evidence>
<evidence type="ECO:0000256" key="1">
    <source>
        <dbReference type="SAM" id="Phobius"/>
    </source>
</evidence>
<reference evidence="2 3" key="1">
    <citation type="submission" date="2015-11" db="EMBL/GenBank/DDBJ databases">
        <title>Bacillus caseinolyticus sp nov.</title>
        <authorList>
            <person name="Dastager S.G."/>
            <person name="Mawlankar R."/>
        </authorList>
    </citation>
    <scope>NUCLEOTIDE SEQUENCE [LARGE SCALE GENOMIC DNA]</scope>
    <source>
        <strain evidence="2 3">SGD-V-76</strain>
    </source>
</reference>
<feature type="transmembrane region" description="Helical" evidence="1">
    <location>
        <begin position="85"/>
        <end position="106"/>
    </location>
</feature>
<dbReference type="EMBL" id="LNQP01000060">
    <property type="protein sequence ID" value="KSU86910.1"/>
    <property type="molecule type" value="Genomic_DNA"/>
</dbReference>
<feature type="transmembrane region" description="Helical" evidence="1">
    <location>
        <begin position="199"/>
        <end position="222"/>
    </location>
</feature>
<dbReference type="Proteomes" id="UP000053681">
    <property type="component" value="Unassembled WGS sequence"/>
</dbReference>
<dbReference type="GeneID" id="93683162"/>
<dbReference type="RefSeq" id="WP_025911430.1">
    <property type="nucleotide sequence ID" value="NZ_KQ758675.1"/>
</dbReference>
<comment type="caution">
    <text evidence="2">The sequence shown here is derived from an EMBL/GenBank/DDBJ whole genome shotgun (WGS) entry which is preliminary data.</text>
</comment>
<name>A0A0V8JIQ0_9BACI</name>
<feature type="transmembrane region" description="Helical" evidence="1">
    <location>
        <begin position="16"/>
        <end position="35"/>
    </location>
</feature>
<keyword evidence="1" id="KW-1133">Transmembrane helix</keyword>